<dbReference type="CDD" id="cd02440">
    <property type="entry name" value="AdoMet_MTases"/>
    <property type="match status" value="1"/>
</dbReference>
<organism evidence="4 5">
    <name type="scientific">Teichococcus rhizosphaerae</name>
    <dbReference type="NCBI Taxonomy" id="1335062"/>
    <lineage>
        <taxon>Bacteria</taxon>
        <taxon>Pseudomonadati</taxon>
        <taxon>Pseudomonadota</taxon>
        <taxon>Alphaproteobacteria</taxon>
        <taxon>Acetobacterales</taxon>
        <taxon>Roseomonadaceae</taxon>
        <taxon>Roseomonas</taxon>
    </lineage>
</organism>
<dbReference type="EMBL" id="PDNU01000001">
    <property type="protein sequence ID" value="PHK96937.1"/>
    <property type="molecule type" value="Genomic_DNA"/>
</dbReference>
<keyword evidence="2 4" id="KW-0808">Transferase</keyword>
<dbReference type="InterPro" id="IPR023149">
    <property type="entry name" value="Trans_acon_MeTrfase_C"/>
</dbReference>
<dbReference type="SUPFAM" id="SSF53335">
    <property type="entry name" value="S-adenosyl-L-methionine-dependent methyltransferases"/>
    <property type="match status" value="1"/>
</dbReference>
<dbReference type="GO" id="GO:0032259">
    <property type="term" value="P:methylation"/>
    <property type="evidence" value="ECO:0007669"/>
    <property type="project" value="UniProtKB-KW"/>
</dbReference>
<dbReference type="Proteomes" id="UP000223527">
    <property type="component" value="Unassembled WGS sequence"/>
</dbReference>
<sequence>MSIAREGWDPAQYLRFSDERLRPAIDLIARIDHPGAVQVVDLGCGAGNALPLLAARFPGAAVSGVDGSAAMLARAAEAGFATQQADIAGWSPAEPVDVLFSNAALHWLPDHATLLPRLLGALAPGGTLAVQMPAMHDAPLRALQDRLARQEPWAGRLRGISSAPPILGAGEYYNLLRPRVASLEMWFTEYVHVLKGPDPVVQWAMGSSLRPYLDALEEAERPGFLAAYGEALRPHHPTQADGTVLLPFRRFFLLASL</sequence>
<evidence type="ECO:0000256" key="2">
    <source>
        <dbReference type="ARBA" id="ARBA00022679"/>
    </source>
</evidence>
<protein>
    <submittedName>
        <fullName evidence="4">Trans-aconitate methyltransferase</fullName>
    </submittedName>
</protein>
<dbReference type="Gene3D" id="1.10.150.290">
    <property type="entry name" value="S-adenosyl-L-methionine-dependent methyltransferases"/>
    <property type="match status" value="1"/>
</dbReference>
<dbReference type="AlphaFoldDB" id="A0A2C7AJI2"/>
<accession>A0A2C7AJI2</accession>
<keyword evidence="1 4" id="KW-0489">Methyltransferase</keyword>
<dbReference type="Gene3D" id="3.40.50.150">
    <property type="entry name" value="Vaccinia Virus protein VP39"/>
    <property type="match status" value="1"/>
</dbReference>
<evidence type="ECO:0000256" key="1">
    <source>
        <dbReference type="ARBA" id="ARBA00022603"/>
    </source>
</evidence>
<comment type="caution">
    <text evidence="4">The sequence shown here is derived from an EMBL/GenBank/DDBJ whole genome shotgun (WGS) entry which is preliminary data.</text>
</comment>
<evidence type="ECO:0000259" key="3">
    <source>
        <dbReference type="Pfam" id="PF13649"/>
    </source>
</evidence>
<dbReference type="Pfam" id="PF13649">
    <property type="entry name" value="Methyltransf_25"/>
    <property type="match status" value="1"/>
</dbReference>
<dbReference type="PANTHER" id="PTHR43861:SF1">
    <property type="entry name" value="TRANS-ACONITATE 2-METHYLTRANSFERASE"/>
    <property type="match status" value="1"/>
</dbReference>
<dbReference type="GO" id="GO:0030798">
    <property type="term" value="F:trans-aconitate 2-methyltransferase activity"/>
    <property type="evidence" value="ECO:0007669"/>
    <property type="project" value="InterPro"/>
</dbReference>
<keyword evidence="5" id="KW-1185">Reference proteome</keyword>
<feature type="domain" description="Methyltransferase" evidence="3">
    <location>
        <begin position="39"/>
        <end position="126"/>
    </location>
</feature>
<reference evidence="4 5" key="1">
    <citation type="submission" date="2017-10" db="EMBL/GenBank/DDBJ databases">
        <authorList>
            <person name="Banno H."/>
            <person name="Chua N.-H."/>
        </authorList>
    </citation>
    <scope>NUCLEOTIDE SEQUENCE [LARGE SCALE GENOMIC DNA]</scope>
    <source>
        <strain evidence="4 5">YW11</strain>
    </source>
</reference>
<dbReference type="InterPro" id="IPR041698">
    <property type="entry name" value="Methyltransf_25"/>
</dbReference>
<evidence type="ECO:0000313" key="5">
    <source>
        <dbReference type="Proteomes" id="UP000223527"/>
    </source>
</evidence>
<gene>
    <name evidence="4" type="ORF">CR162_00760</name>
</gene>
<dbReference type="PANTHER" id="PTHR43861">
    <property type="entry name" value="TRANS-ACONITATE 2-METHYLTRANSFERASE-RELATED"/>
    <property type="match status" value="1"/>
</dbReference>
<proteinExistence type="predicted"/>
<dbReference type="RefSeq" id="WP_099093626.1">
    <property type="nucleotide sequence ID" value="NZ_PDNU01000001.1"/>
</dbReference>
<name>A0A2C7AJI2_9PROT</name>
<evidence type="ECO:0000313" key="4">
    <source>
        <dbReference type="EMBL" id="PHK96937.1"/>
    </source>
</evidence>
<dbReference type="InterPro" id="IPR029063">
    <property type="entry name" value="SAM-dependent_MTases_sf"/>
</dbReference>
<dbReference type="OrthoDB" id="9795085at2"/>